<accession>A0ABN8PRJ7</accession>
<proteinExistence type="predicted"/>
<evidence type="ECO:0000313" key="2">
    <source>
        <dbReference type="EMBL" id="CAH3149335.1"/>
    </source>
</evidence>
<name>A0ABN8PRJ7_9CNID</name>
<dbReference type="SUPFAM" id="SSF52266">
    <property type="entry name" value="SGNH hydrolase"/>
    <property type="match status" value="1"/>
</dbReference>
<organism evidence="2 3">
    <name type="scientific">Porites lobata</name>
    <dbReference type="NCBI Taxonomy" id="104759"/>
    <lineage>
        <taxon>Eukaryota</taxon>
        <taxon>Metazoa</taxon>
        <taxon>Cnidaria</taxon>
        <taxon>Anthozoa</taxon>
        <taxon>Hexacorallia</taxon>
        <taxon>Scleractinia</taxon>
        <taxon>Fungiina</taxon>
        <taxon>Poritidae</taxon>
        <taxon>Porites</taxon>
    </lineage>
</organism>
<dbReference type="PANTHER" id="PTHR14209">
    <property type="entry name" value="ISOAMYL ACETATE-HYDROLYZING ESTERASE 1"/>
    <property type="match status" value="1"/>
</dbReference>
<evidence type="ECO:0000259" key="1">
    <source>
        <dbReference type="Pfam" id="PF13472"/>
    </source>
</evidence>
<keyword evidence="3" id="KW-1185">Reference proteome</keyword>
<dbReference type="Proteomes" id="UP001159405">
    <property type="component" value="Unassembled WGS sequence"/>
</dbReference>
<reference evidence="2 3" key="1">
    <citation type="submission" date="2022-05" db="EMBL/GenBank/DDBJ databases">
        <authorList>
            <consortium name="Genoscope - CEA"/>
            <person name="William W."/>
        </authorList>
    </citation>
    <scope>NUCLEOTIDE SEQUENCE [LARGE SCALE GENOMIC DNA]</scope>
</reference>
<gene>
    <name evidence="2" type="ORF">PLOB_00047079</name>
</gene>
<dbReference type="Pfam" id="PF13472">
    <property type="entry name" value="Lipase_GDSL_2"/>
    <property type="match status" value="1"/>
</dbReference>
<dbReference type="CDD" id="cd01838">
    <property type="entry name" value="Isoamyl_acetate_hydrolase_like"/>
    <property type="match status" value="1"/>
</dbReference>
<dbReference type="EMBL" id="CALNXK010000086">
    <property type="protein sequence ID" value="CAH3149335.1"/>
    <property type="molecule type" value="Genomic_DNA"/>
</dbReference>
<comment type="caution">
    <text evidence="2">The sequence shown here is derived from an EMBL/GenBank/DDBJ whole genome shotgun (WGS) entry which is preliminary data.</text>
</comment>
<dbReference type="Gene3D" id="3.40.50.1110">
    <property type="entry name" value="SGNH hydrolase"/>
    <property type="match status" value="1"/>
</dbReference>
<feature type="domain" description="SGNH hydrolase-type esterase" evidence="1">
    <location>
        <begin position="11"/>
        <end position="196"/>
    </location>
</feature>
<dbReference type="PANTHER" id="PTHR14209:SF19">
    <property type="entry name" value="ISOAMYL ACETATE-HYDROLYZING ESTERASE 1 HOMOLOG"/>
    <property type="match status" value="1"/>
</dbReference>
<dbReference type="InterPro" id="IPR036514">
    <property type="entry name" value="SGNH_hydro_sf"/>
</dbReference>
<protein>
    <recommendedName>
        <fullName evidence="1">SGNH hydrolase-type esterase domain-containing protein</fullName>
    </recommendedName>
</protein>
<sequence>MAINLFPKIVLFGDSITQESFSEGGWGARIADYFQRKCDVLNRGFSGYTAAFNKLILPRILQCDHSPKGSVAAVVLLLGSNDSVVADLDQRSLTVEQYITNMTDIILQFTNDGISASKIVLLTPPAISIDMYSEFCKEQGREMSLTNERVKLFAEKCAELGKKLGVDVVDLYTLFHAQPNWTSFLSDGLHLSKEGNHFVAKQVIPILEAKLAKLPQVFPDWKEIDHKTPENTFCN</sequence>
<dbReference type="InterPro" id="IPR045136">
    <property type="entry name" value="Iah1-like"/>
</dbReference>
<evidence type="ECO:0000313" key="3">
    <source>
        <dbReference type="Proteomes" id="UP001159405"/>
    </source>
</evidence>
<dbReference type="InterPro" id="IPR013830">
    <property type="entry name" value="SGNH_hydro"/>
</dbReference>